<sequence length="91" mass="10317">MIDITKVLNDILKAVLGKDVRQAIHDGVKRSNEIANDCDKRQTDLENQYEQLIKNFSLSSPSDVEIVDARTGPDGTIYKTLRKRLEDPRCS</sequence>
<dbReference type="RefSeq" id="WP_077325261.1">
    <property type="nucleotide sequence ID" value="NZ_CP012098.1"/>
</dbReference>
<name>A0A1Q2C3U1_ANAHA</name>
<evidence type="ECO:0000313" key="1">
    <source>
        <dbReference type="EMBL" id="AQP38402.1"/>
    </source>
</evidence>
<gene>
    <name evidence="1" type="ORF">DO83_01355</name>
</gene>
<dbReference type="AlphaFoldDB" id="A0A1Q2C3U1"/>
<dbReference type="EMBL" id="CP012098">
    <property type="protein sequence ID" value="AQP38402.1"/>
    <property type="molecule type" value="Genomic_DNA"/>
</dbReference>
<accession>A0A1Q2C3U1</accession>
<dbReference type="Proteomes" id="UP000188159">
    <property type="component" value="Chromosome"/>
</dbReference>
<organism evidence="1 2">
    <name type="scientific">Anaerostipes hadrus</name>
    <dbReference type="NCBI Taxonomy" id="649756"/>
    <lineage>
        <taxon>Bacteria</taxon>
        <taxon>Bacillati</taxon>
        <taxon>Bacillota</taxon>
        <taxon>Clostridia</taxon>
        <taxon>Lachnospirales</taxon>
        <taxon>Lachnospiraceae</taxon>
        <taxon>Anaerostipes</taxon>
    </lineage>
</organism>
<reference evidence="1 2" key="1">
    <citation type="journal article" date="2016" name="Sci. Rep.">
        <title>Accelerated dysbiosis of gut microbiota during aggravation of DSS-induced colitis by a butyrate-producing bacterium.</title>
        <authorList>
            <person name="Zhang Q."/>
            <person name="Wu Y."/>
            <person name="Wang J."/>
            <person name="Wu G."/>
            <person name="Long W."/>
            <person name="Xue Z."/>
            <person name="Wang L."/>
            <person name="Zhang X."/>
            <person name="Pang X."/>
            <person name="Zhao Y."/>
            <person name="Zhao L."/>
            <person name="Zhang C."/>
        </authorList>
    </citation>
    <scope>NUCLEOTIDE SEQUENCE [LARGE SCALE GENOMIC DNA]</scope>
    <source>
        <strain evidence="1 2">BPB5</strain>
    </source>
</reference>
<evidence type="ECO:0000313" key="2">
    <source>
        <dbReference type="Proteomes" id="UP000188159"/>
    </source>
</evidence>
<proteinExistence type="predicted"/>
<protein>
    <submittedName>
        <fullName evidence="1">Uncharacterized protein</fullName>
    </submittedName>
</protein>